<dbReference type="GO" id="GO:0016705">
    <property type="term" value="F:oxidoreductase activity, acting on paired donors, with incorporation or reduction of molecular oxygen"/>
    <property type="evidence" value="ECO:0007669"/>
    <property type="project" value="InterPro"/>
</dbReference>
<feature type="transmembrane region" description="Helical" evidence="2">
    <location>
        <begin position="12"/>
        <end position="31"/>
    </location>
</feature>
<dbReference type="InterPro" id="IPR050121">
    <property type="entry name" value="Cytochrome_P450_monoxygenase"/>
</dbReference>
<protein>
    <recommendedName>
        <fullName evidence="5">Cytochrome P450</fullName>
    </recommendedName>
</protein>
<dbReference type="Pfam" id="PF00067">
    <property type="entry name" value="p450"/>
    <property type="match status" value="1"/>
</dbReference>
<dbReference type="PANTHER" id="PTHR24305">
    <property type="entry name" value="CYTOCHROME P450"/>
    <property type="match status" value="1"/>
</dbReference>
<dbReference type="InterPro" id="IPR001128">
    <property type="entry name" value="Cyt_P450"/>
</dbReference>
<dbReference type="STRING" id="1664694.A0A0N1HT93"/>
<keyword evidence="4" id="KW-1185">Reference proteome</keyword>
<keyword evidence="2" id="KW-1133">Transmembrane helix</keyword>
<accession>A0A0N1HT93</accession>
<dbReference type="OrthoDB" id="1470350at2759"/>
<gene>
    <name evidence="3" type="ORF">AB675_5614</name>
</gene>
<sequence length="639" mass="71378">MVTSLIPSSNWGLLWAVPLLFTVYVSINRTIRIYKNYSKVAHLKNDIPIVIAWWTYQDPLWMLIGPVLFPRLYTTFPFLENTWLRCSYLGWTNYDRGRIHGPDALGPAFILICPNRTEFYTTDPNTSFEVSKDWKTYTRPGDLYQVFDIFGKNVNTVNGPDWPRHRKITGGAFERQEVLRSVWEEARRRASELATTLVPGSKSGGLETDEAATELNMTQNKAHMSLLTMSVLSVAAFGKAGYSAADSKDKSLGQLEPGHTLTYFDTARLMFENLMGVIVFGSTSLPRWLLPPKIKQVRVAVDEYSLFLKELLNRVYEQKEVNPGALDGNDLASAIVRANEAEKTAHAALQKAGDSSVGPSSTKPYLTESELYGNMFMFNIAGYESTSMVLNFTIAYLAKDEALLNWVKEEVDAVEKELGGLEDYEACFQGLVRTRALMYETLRLHVPVAHLPRLTPPDQYTTITIPHPKRSEKGEHLSIPIPPNSCVSIPAVIAGYLPQSFAEPYTYDPRRFIAGAGSTTTTQVTLPIAPAPSSSQNTHFQKGKETLLSEKTLATQTAYQPWLSGPRACPGRKFSQVEFVAVIATLVSQGIRIGPRGKDAAEREREREKLSAGVEDVVFNMSAVMRREGEVGVRFYRDG</sequence>
<dbReference type="InterPro" id="IPR036396">
    <property type="entry name" value="Cyt_P450_sf"/>
</dbReference>
<dbReference type="GO" id="GO:0020037">
    <property type="term" value="F:heme binding"/>
    <property type="evidence" value="ECO:0007669"/>
    <property type="project" value="InterPro"/>
</dbReference>
<dbReference type="VEuPathDB" id="FungiDB:AB675_5614"/>
<dbReference type="GO" id="GO:0005506">
    <property type="term" value="F:iron ion binding"/>
    <property type="evidence" value="ECO:0007669"/>
    <property type="project" value="InterPro"/>
</dbReference>
<dbReference type="Proteomes" id="UP000038010">
    <property type="component" value="Unassembled WGS sequence"/>
</dbReference>
<comment type="similarity">
    <text evidence="1">Belongs to the cytochrome P450 family.</text>
</comment>
<dbReference type="GeneID" id="28737721"/>
<name>A0A0N1HT93_9EURO</name>
<dbReference type="PANTHER" id="PTHR24305:SF166">
    <property type="entry name" value="CYTOCHROME P450 12A4, MITOCHONDRIAL-RELATED"/>
    <property type="match status" value="1"/>
</dbReference>
<dbReference type="SUPFAM" id="SSF48264">
    <property type="entry name" value="Cytochrome P450"/>
    <property type="match status" value="1"/>
</dbReference>
<dbReference type="EMBL" id="LFJN01000008">
    <property type="protein sequence ID" value="KPI42156.1"/>
    <property type="molecule type" value="Genomic_DNA"/>
</dbReference>
<proteinExistence type="inferred from homology"/>
<evidence type="ECO:0000313" key="3">
    <source>
        <dbReference type="EMBL" id="KPI42156.1"/>
    </source>
</evidence>
<dbReference type="Gene3D" id="1.10.630.10">
    <property type="entry name" value="Cytochrome P450"/>
    <property type="match status" value="1"/>
</dbReference>
<evidence type="ECO:0000313" key="4">
    <source>
        <dbReference type="Proteomes" id="UP000038010"/>
    </source>
</evidence>
<reference evidence="3 4" key="1">
    <citation type="submission" date="2015-06" db="EMBL/GenBank/DDBJ databases">
        <title>Draft genome of the ant-associated black yeast Phialophora attae CBS 131958.</title>
        <authorList>
            <person name="Moreno L.F."/>
            <person name="Stielow B.J."/>
            <person name="de Hoog S."/>
            <person name="Vicente V.A."/>
            <person name="Weiss V.A."/>
            <person name="de Vries M."/>
            <person name="Cruz L.M."/>
            <person name="Souza E.M."/>
        </authorList>
    </citation>
    <scope>NUCLEOTIDE SEQUENCE [LARGE SCALE GENOMIC DNA]</scope>
    <source>
        <strain evidence="3 4">CBS 131958</strain>
    </source>
</reference>
<evidence type="ECO:0000256" key="2">
    <source>
        <dbReference type="SAM" id="Phobius"/>
    </source>
</evidence>
<dbReference type="GO" id="GO:0004497">
    <property type="term" value="F:monooxygenase activity"/>
    <property type="evidence" value="ECO:0007669"/>
    <property type="project" value="InterPro"/>
</dbReference>
<evidence type="ECO:0000256" key="1">
    <source>
        <dbReference type="ARBA" id="ARBA00010617"/>
    </source>
</evidence>
<evidence type="ECO:0008006" key="5">
    <source>
        <dbReference type="Google" id="ProtNLM"/>
    </source>
</evidence>
<keyword evidence="2" id="KW-0812">Transmembrane</keyword>
<dbReference type="AlphaFoldDB" id="A0A0N1HT93"/>
<keyword evidence="2" id="KW-0472">Membrane</keyword>
<comment type="caution">
    <text evidence="3">The sequence shown here is derived from an EMBL/GenBank/DDBJ whole genome shotgun (WGS) entry which is preliminary data.</text>
</comment>
<dbReference type="RefSeq" id="XP_018002119.1">
    <property type="nucleotide sequence ID" value="XM_018145841.1"/>
</dbReference>
<organism evidence="3 4">
    <name type="scientific">Cyphellophora attinorum</name>
    <dbReference type="NCBI Taxonomy" id="1664694"/>
    <lineage>
        <taxon>Eukaryota</taxon>
        <taxon>Fungi</taxon>
        <taxon>Dikarya</taxon>
        <taxon>Ascomycota</taxon>
        <taxon>Pezizomycotina</taxon>
        <taxon>Eurotiomycetes</taxon>
        <taxon>Chaetothyriomycetidae</taxon>
        <taxon>Chaetothyriales</taxon>
        <taxon>Cyphellophoraceae</taxon>
        <taxon>Cyphellophora</taxon>
    </lineage>
</organism>